<reference evidence="9 10" key="1">
    <citation type="submission" date="2024-08" db="EMBL/GenBank/DDBJ databases">
        <title>Genome sequence of Streptomyces aureus CACIA-1.46HGO.</title>
        <authorList>
            <person name="Evangelista-Martinez Z."/>
        </authorList>
    </citation>
    <scope>NUCLEOTIDE SEQUENCE [LARGE SCALE GENOMIC DNA]</scope>
    <source>
        <strain evidence="9 10">CACIA-1.46HGO</strain>
    </source>
</reference>
<comment type="similarity">
    <text evidence="1">In the C-terminal section; belongs to the transposase 35 family.</text>
</comment>
<dbReference type="NCBIfam" id="TIGR01766">
    <property type="entry name" value="IS200/IS605 family accessory protein TnpB-like domain"/>
    <property type="match status" value="1"/>
</dbReference>
<proteinExistence type="inferred from homology"/>
<evidence type="ECO:0000256" key="3">
    <source>
        <dbReference type="ARBA" id="ARBA00022578"/>
    </source>
</evidence>
<keyword evidence="10" id="KW-1185">Reference proteome</keyword>
<evidence type="ECO:0000256" key="4">
    <source>
        <dbReference type="ARBA" id="ARBA00023125"/>
    </source>
</evidence>
<evidence type="ECO:0000256" key="1">
    <source>
        <dbReference type="ARBA" id="ARBA00008761"/>
    </source>
</evidence>
<dbReference type="PANTHER" id="PTHR30405:SF11">
    <property type="entry name" value="RNA-GUIDED DNA ENDONUCLEASE RV2885C-RELATED"/>
    <property type="match status" value="1"/>
</dbReference>
<dbReference type="NCBIfam" id="NF040570">
    <property type="entry name" value="guided_TnpB"/>
    <property type="match status" value="1"/>
</dbReference>
<feature type="compositionally biased region" description="Basic residues" evidence="6">
    <location>
        <begin position="241"/>
        <end position="262"/>
    </location>
</feature>
<gene>
    <name evidence="9" type="ORF">ACEG43_17280</name>
</gene>
<dbReference type="InterPro" id="IPR010095">
    <property type="entry name" value="Cas12f1-like_TNB"/>
</dbReference>
<keyword evidence="9" id="KW-0255">Endonuclease</keyword>
<evidence type="ECO:0000259" key="8">
    <source>
        <dbReference type="Pfam" id="PF07282"/>
    </source>
</evidence>
<evidence type="ECO:0000256" key="6">
    <source>
        <dbReference type="SAM" id="MobiDB-lite"/>
    </source>
</evidence>
<dbReference type="RefSeq" id="WP_372563213.1">
    <property type="nucleotide sequence ID" value="NZ_JBGOSP010000007.1"/>
</dbReference>
<evidence type="ECO:0000259" key="7">
    <source>
        <dbReference type="Pfam" id="PF01385"/>
    </source>
</evidence>
<organism evidence="9 10">
    <name type="scientific">Streptomyces aureus</name>
    <dbReference type="NCBI Taxonomy" id="193461"/>
    <lineage>
        <taxon>Bacteria</taxon>
        <taxon>Bacillati</taxon>
        <taxon>Actinomycetota</taxon>
        <taxon>Actinomycetes</taxon>
        <taxon>Kitasatosporales</taxon>
        <taxon>Streptomycetaceae</taxon>
        <taxon>Streptomyces</taxon>
    </lineage>
</organism>
<dbReference type="GO" id="GO:0004519">
    <property type="term" value="F:endonuclease activity"/>
    <property type="evidence" value="ECO:0007669"/>
    <property type="project" value="UniProtKB-KW"/>
</dbReference>
<protein>
    <submittedName>
        <fullName evidence="9">RNA-guided endonuclease InsQ/TnpB family protein</fullName>
    </submittedName>
</protein>
<name>A0ABV4SL02_9ACTN</name>
<evidence type="ECO:0000313" key="9">
    <source>
        <dbReference type="EMBL" id="MFA3837899.1"/>
    </source>
</evidence>
<dbReference type="Pfam" id="PF01385">
    <property type="entry name" value="OrfB_IS605"/>
    <property type="match status" value="1"/>
</dbReference>
<keyword evidence="9" id="KW-0540">Nuclease</keyword>
<dbReference type="Pfam" id="PF07282">
    <property type="entry name" value="Cas12f1-like_TNB"/>
    <property type="match status" value="1"/>
</dbReference>
<feature type="domain" description="Cas12f1-like TNB" evidence="8">
    <location>
        <begin position="313"/>
        <end position="379"/>
    </location>
</feature>
<dbReference type="PANTHER" id="PTHR30405">
    <property type="entry name" value="TRANSPOSASE"/>
    <property type="match status" value="1"/>
</dbReference>
<comment type="similarity">
    <text evidence="2">In the N-terminal section; belongs to the transposase 2 family.</text>
</comment>
<dbReference type="Proteomes" id="UP001571476">
    <property type="component" value="Unassembled WGS sequence"/>
</dbReference>
<feature type="region of interest" description="Disordered" evidence="6">
    <location>
        <begin position="241"/>
        <end position="263"/>
    </location>
</feature>
<evidence type="ECO:0000256" key="5">
    <source>
        <dbReference type="ARBA" id="ARBA00023172"/>
    </source>
</evidence>
<evidence type="ECO:0000256" key="2">
    <source>
        <dbReference type="ARBA" id="ARBA00011044"/>
    </source>
</evidence>
<keyword evidence="3" id="KW-0815">Transposition</keyword>
<comment type="caution">
    <text evidence="9">The sequence shown here is derived from an EMBL/GenBank/DDBJ whole genome shotgun (WGS) entry which is preliminary data.</text>
</comment>
<sequence length="399" mass="44885">MPVRQATGSVTVVKLTVQVKLLPTPLQAAALEETLRACNQAATWVSQVAFEKDIKRNFPLREHTYGQVKERWGLGAQAAQHVIKKTCDAYRTLKANLKAGNLGKPSSKRYRRAIEKPIAFRPEGAQPYDDRMLSWQHTQRTVSIWTLSGRMKQVAFTAAPEHVARLALYRKGESDLLFRDGMWFLTATCEVPEAELNTSVTQFLGIDLGIVNIATTSDGQIMAGRRLNRGRLRERTLRQKLQKKNTPSAKRRLKRRRRKEARRARDINHKIAKHVVAEAERTGRGIALEDLTGIRARVRLRKPQRATLHSWAFAQLGAFIVYKARKAGVPVVFVDPAYTSQQCCACGHIDKKNRASQARFTCRNCGVVTHADRNASHNIARKGEAVWTAGRESRVPATP</sequence>
<feature type="domain" description="Probable transposase IS891/IS1136/IS1341" evidence="7">
    <location>
        <begin position="189"/>
        <end position="282"/>
    </location>
</feature>
<dbReference type="EMBL" id="JBGOSP010000007">
    <property type="protein sequence ID" value="MFA3837899.1"/>
    <property type="molecule type" value="Genomic_DNA"/>
</dbReference>
<accession>A0ABV4SL02</accession>
<dbReference type="InterPro" id="IPR051399">
    <property type="entry name" value="RNA-guided_DNA_endo/Transpos"/>
</dbReference>
<keyword evidence="4" id="KW-0238">DNA-binding</keyword>
<dbReference type="InterPro" id="IPR001959">
    <property type="entry name" value="Transposase"/>
</dbReference>
<evidence type="ECO:0000313" key="10">
    <source>
        <dbReference type="Proteomes" id="UP001571476"/>
    </source>
</evidence>
<keyword evidence="5" id="KW-0233">DNA recombination</keyword>
<keyword evidence="9" id="KW-0378">Hydrolase</keyword>